<dbReference type="Pfam" id="PF13460">
    <property type="entry name" value="NAD_binding_10"/>
    <property type="match status" value="1"/>
</dbReference>
<evidence type="ECO:0000256" key="3">
    <source>
        <dbReference type="ARBA" id="ARBA00022946"/>
    </source>
</evidence>
<dbReference type="InterPro" id="IPR044201">
    <property type="entry name" value="DVR-like"/>
</dbReference>
<keyword evidence="3" id="KW-0809">Transit peptide</keyword>
<evidence type="ECO:0000256" key="6">
    <source>
        <dbReference type="ARBA" id="ARBA00024059"/>
    </source>
</evidence>
<dbReference type="GO" id="GO:0015995">
    <property type="term" value="P:chlorophyll biosynthetic process"/>
    <property type="evidence" value="ECO:0007669"/>
    <property type="project" value="UniProtKB-UniPathway"/>
</dbReference>
<gene>
    <name evidence="10" type="ORF">SAMN06296008_105183</name>
</gene>
<evidence type="ECO:0000256" key="2">
    <source>
        <dbReference type="ARBA" id="ARBA00022857"/>
    </source>
</evidence>
<comment type="catalytic activity">
    <reaction evidence="8">
        <text>protochlorophyllide a + NADP(+) = 3,8-divinyl protochlorophyllide a + NADPH + H(+)</text>
        <dbReference type="Rhea" id="RHEA:48884"/>
        <dbReference type="ChEBI" id="CHEBI:15378"/>
        <dbReference type="ChEBI" id="CHEBI:57783"/>
        <dbReference type="ChEBI" id="CHEBI:58349"/>
        <dbReference type="ChEBI" id="CHEBI:58632"/>
        <dbReference type="ChEBI" id="CHEBI:83350"/>
        <dbReference type="EC" id="1.3.1.75"/>
    </reaction>
</comment>
<name>A0A1W1ZIX7_9BURK</name>
<organism evidence="10 11">
    <name type="scientific">Polynucleobacter kasalickyi</name>
    <dbReference type="NCBI Taxonomy" id="1938817"/>
    <lineage>
        <taxon>Bacteria</taxon>
        <taxon>Pseudomonadati</taxon>
        <taxon>Pseudomonadota</taxon>
        <taxon>Betaproteobacteria</taxon>
        <taxon>Burkholderiales</taxon>
        <taxon>Burkholderiaceae</taxon>
        <taxon>Polynucleobacter</taxon>
    </lineage>
</organism>
<dbReference type="CDD" id="cd05243">
    <property type="entry name" value="SDR_a5"/>
    <property type="match status" value="1"/>
</dbReference>
<keyword evidence="4" id="KW-0560">Oxidoreductase</keyword>
<dbReference type="OrthoDB" id="9776313at2"/>
<comment type="pathway">
    <text evidence="1">Porphyrin-containing compound metabolism; chlorophyll biosynthesis.</text>
</comment>
<dbReference type="STRING" id="1938817.SAMN06296008_105183"/>
<keyword evidence="2" id="KW-0521">NADP</keyword>
<dbReference type="EC" id="1.3.1.75" evidence="6"/>
<dbReference type="EMBL" id="FWXJ01000005">
    <property type="protein sequence ID" value="SMC48344.1"/>
    <property type="molecule type" value="Genomic_DNA"/>
</dbReference>
<evidence type="ECO:0000259" key="9">
    <source>
        <dbReference type="Pfam" id="PF13460"/>
    </source>
</evidence>
<dbReference type="PANTHER" id="PTHR47378:SF1">
    <property type="entry name" value="DIVINYL CHLOROPHYLLIDE A 8-VINYL-REDUCTASE, CHLOROPLASTIC"/>
    <property type="match status" value="1"/>
</dbReference>
<proteinExistence type="predicted"/>
<keyword evidence="5" id="KW-0149">Chlorophyll biosynthesis</keyword>
<dbReference type="AlphaFoldDB" id="A0A1W1ZIX7"/>
<feature type="domain" description="NAD(P)-binding" evidence="9">
    <location>
        <begin position="19"/>
        <end position="215"/>
    </location>
</feature>
<evidence type="ECO:0000256" key="8">
    <source>
        <dbReference type="ARBA" id="ARBA00049498"/>
    </source>
</evidence>
<dbReference type="SUPFAM" id="SSF51735">
    <property type="entry name" value="NAD(P)-binding Rossmann-fold domains"/>
    <property type="match status" value="1"/>
</dbReference>
<dbReference type="PANTHER" id="PTHR47378">
    <property type="entry name" value="DIVINYL CHLOROPHYLLIDE A 8-VINYL-REDUCTASE, CHLOROPLASTIC"/>
    <property type="match status" value="1"/>
</dbReference>
<dbReference type="UniPathway" id="UPA00668"/>
<dbReference type="Gene3D" id="3.40.50.720">
    <property type="entry name" value="NAD(P)-binding Rossmann-like Domain"/>
    <property type="match status" value="1"/>
</dbReference>
<dbReference type="InterPro" id="IPR016040">
    <property type="entry name" value="NAD(P)-bd_dom"/>
</dbReference>
<keyword evidence="11" id="KW-1185">Reference proteome</keyword>
<evidence type="ECO:0000256" key="7">
    <source>
        <dbReference type="ARBA" id="ARBA00024089"/>
    </source>
</evidence>
<protein>
    <recommendedName>
        <fullName evidence="7">Divinyl chlorophyllide a 8-vinyl-reductase, chloroplastic</fullName>
        <ecNumber evidence="6">1.3.1.75</ecNumber>
    </recommendedName>
</protein>
<dbReference type="Proteomes" id="UP000192708">
    <property type="component" value="Unassembled WGS sequence"/>
</dbReference>
<evidence type="ECO:0000256" key="5">
    <source>
        <dbReference type="ARBA" id="ARBA00023171"/>
    </source>
</evidence>
<evidence type="ECO:0000256" key="1">
    <source>
        <dbReference type="ARBA" id="ARBA00005173"/>
    </source>
</evidence>
<evidence type="ECO:0000313" key="10">
    <source>
        <dbReference type="EMBL" id="SMC48344.1"/>
    </source>
</evidence>
<reference evidence="10 11" key="1">
    <citation type="submission" date="2017-04" db="EMBL/GenBank/DDBJ databases">
        <authorList>
            <person name="Afonso C.L."/>
            <person name="Miller P.J."/>
            <person name="Scott M.A."/>
            <person name="Spackman E."/>
            <person name="Goraichik I."/>
            <person name="Dimitrov K.M."/>
            <person name="Suarez D.L."/>
            <person name="Swayne D.E."/>
        </authorList>
    </citation>
    <scope>NUCLEOTIDE SEQUENCE [LARGE SCALE GENOMIC DNA]</scope>
    <source>
        <strain evidence="10 11">VK13</strain>
    </source>
</reference>
<evidence type="ECO:0000313" key="11">
    <source>
        <dbReference type="Proteomes" id="UP000192708"/>
    </source>
</evidence>
<evidence type="ECO:0000256" key="4">
    <source>
        <dbReference type="ARBA" id="ARBA00023002"/>
    </source>
</evidence>
<sequence>MLPPNSSLNSLGRRVLLFGATGTIGQATAQALLQQGFTVTCFIRGPKEQNDVGKRSATYPFLEGTQIRFGDVTNPASLLKDGFCGEHFDVIVSCLASRTGAPKDAWKIDYQAHVNILECAKKLAVKQMILLSAICVQRPILAFQQAKLAFEKNLIDSGLNYSIVRPTAFFKSLSGQIKRVQNGKSFLLFGDGQLTACKPISDQDLGIFIASCIDDSTKHDQILPIGGPGEAITPLQQGKKIFELLGKSPKFSKVPVGLMDCIIATLSLLGWMIPACKDKAELARIGRYYATESMLVLNPLTQQYDATLTPSTGTQTLFAYYEALITGTASVDLREHSVFN</sequence>
<dbReference type="RefSeq" id="WP_084283326.1">
    <property type="nucleotide sequence ID" value="NZ_FWXJ01000005.1"/>
</dbReference>
<accession>A0A1W1ZIX7</accession>
<dbReference type="GO" id="GO:0033728">
    <property type="term" value="F:3,8-divinyl protochlorophyllide a 8-vinyl-reductase (NADPH) activity"/>
    <property type="evidence" value="ECO:0007669"/>
    <property type="project" value="UniProtKB-EC"/>
</dbReference>
<dbReference type="InterPro" id="IPR036291">
    <property type="entry name" value="NAD(P)-bd_dom_sf"/>
</dbReference>